<evidence type="ECO:0000313" key="4">
    <source>
        <dbReference type="Proteomes" id="UP000796880"/>
    </source>
</evidence>
<dbReference type="SUPFAM" id="SSF46548">
    <property type="entry name" value="alpha-helical ferredoxin"/>
    <property type="match status" value="1"/>
</dbReference>
<dbReference type="PANTHER" id="PTHR11921:SF40">
    <property type="entry name" value="SUCCINATE DEHYDROGENASE [UBIQUINONE] IRON-SULFUR SUBUNIT 3, MITOCHONDRIAL"/>
    <property type="match status" value="1"/>
</dbReference>
<reference evidence="3" key="1">
    <citation type="submission" date="2020-03" db="EMBL/GenBank/DDBJ databases">
        <title>A high-quality chromosome-level genome assembly of a woody plant with both climbing and erect habits, Rhamnella rubrinervis.</title>
        <authorList>
            <person name="Lu Z."/>
            <person name="Yang Y."/>
            <person name="Zhu X."/>
            <person name="Sun Y."/>
        </authorList>
    </citation>
    <scope>NUCLEOTIDE SEQUENCE</scope>
    <source>
        <strain evidence="3">BYM</strain>
        <tissue evidence="3">Leaf</tissue>
    </source>
</reference>
<dbReference type="GO" id="GO:0005739">
    <property type="term" value="C:mitochondrion"/>
    <property type="evidence" value="ECO:0007669"/>
    <property type="project" value="TreeGrafter"/>
</dbReference>
<dbReference type="PROSITE" id="PS00198">
    <property type="entry name" value="4FE4S_FER_1"/>
    <property type="match status" value="1"/>
</dbReference>
<dbReference type="Proteomes" id="UP000796880">
    <property type="component" value="Unassembled WGS sequence"/>
</dbReference>
<evidence type="ECO:0000313" key="3">
    <source>
        <dbReference type="EMBL" id="KAF3441047.1"/>
    </source>
</evidence>
<dbReference type="InterPro" id="IPR017896">
    <property type="entry name" value="4Fe4S_Fe-S-bd"/>
</dbReference>
<organism evidence="3 4">
    <name type="scientific">Rhamnella rubrinervis</name>
    <dbReference type="NCBI Taxonomy" id="2594499"/>
    <lineage>
        <taxon>Eukaryota</taxon>
        <taxon>Viridiplantae</taxon>
        <taxon>Streptophyta</taxon>
        <taxon>Embryophyta</taxon>
        <taxon>Tracheophyta</taxon>
        <taxon>Spermatophyta</taxon>
        <taxon>Magnoliopsida</taxon>
        <taxon>eudicotyledons</taxon>
        <taxon>Gunneridae</taxon>
        <taxon>Pentapetalae</taxon>
        <taxon>rosids</taxon>
        <taxon>fabids</taxon>
        <taxon>Rosales</taxon>
        <taxon>Rhamnaceae</taxon>
        <taxon>rhamnoid group</taxon>
        <taxon>Rhamneae</taxon>
        <taxon>Rhamnella</taxon>
    </lineage>
</organism>
<evidence type="ECO:0000256" key="1">
    <source>
        <dbReference type="SAM" id="MobiDB-lite"/>
    </source>
</evidence>
<dbReference type="PROSITE" id="PS51379">
    <property type="entry name" value="4FE4S_FER_2"/>
    <property type="match status" value="1"/>
</dbReference>
<name>A0A8K0E0M9_9ROSA</name>
<accession>A0A8K0E0M9</accession>
<dbReference type="GO" id="GO:0009060">
    <property type="term" value="P:aerobic respiration"/>
    <property type="evidence" value="ECO:0007669"/>
    <property type="project" value="TreeGrafter"/>
</dbReference>
<dbReference type="EMBL" id="VOIH02000008">
    <property type="protein sequence ID" value="KAF3441047.1"/>
    <property type="molecule type" value="Genomic_DNA"/>
</dbReference>
<comment type="caution">
    <text evidence="3">The sequence shown here is derived from an EMBL/GenBank/DDBJ whole genome shotgun (WGS) entry which is preliminary data.</text>
</comment>
<dbReference type="PANTHER" id="PTHR11921">
    <property type="entry name" value="SUCCINATE DEHYDROGENASE IRON-SULFUR PROTEIN"/>
    <property type="match status" value="1"/>
</dbReference>
<proteinExistence type="predicted"/>
<evidence type="ECO:0000259" key="2">
    <source>
        <dbReference type="PROSITE" id="PS51379"/>
    </source>
</evidence>
<dbReference type="GO" id="GO:0051536">
    <property type="term" value="F:iron-sulfur cluster binding"/>
    <property type="evidence" value="ECO:0007669"/>
    <property type="project" value="InterPro"/>
</dbReference>
<sequence>MQEEPEMSKGLGSPWLQQGSSYSWERRPKEAKFPILDGHPAAQEEAQIAVLDAPQKIKAEEDSSLSYRRSCREDPLTHTSKATIITPLPSMFVIKDLVVDLTNFYQQYKSIEPWLKTRKAPEDGRQYRQSPEDRKKLDGLYECILCACCTTSCPSYILVES</sequence>
<dbReference type="GO" id="GO:0022904">
    <property type="term" value="P:respiratory electron transport chain"/>
    <property type="evidence" value="ECO:0007669"/>
    <property type="project" value="TreeGrafter"/>
</dbReference>
<feature type="domain" description="4Fe-4S ferredoxin-type" evidence="2">
    <location>
        <begin position="133"/>
        <end position="161"/>
    </location>
</feature>
<dbReference type="Gene3D" id="1.10.1060.10">
    <property type="entry name" value="Alpha-helical ferredoxin"/>
    <property type="match status" value="1"/>
</dbReference>
<gene>
    <name evidence="3" type="ORF">FNV43_RR19333</name>
</gene>
<dbReference type="OrthoDB" id="1696654at2759"/>
<dbReference type="InterPro" id="IPR050573">
    <property type="entry name" value="SDH/FRD_Iron-Sulfur"/>
</dbReference>
<protein>
    <recommendedName>
        <fullName evidence="2">4Fe-4S ferredoxin-type domain-containing protein</fullName>
    </recommendedName>
</protein>
<dbReference type="AlphaFoldDB" id="A0A8K0E0M9"/>
<dbReference type="InterPro" id="IPR009051">
    <property type="entry name" value="Helical_ferredxn"/>
</dbReference>
<keyword evidence="4" id="KW-1185">Reference proteome</keyword>
<feature type="region of interest" description="Disordered" evidence="1">
    <location>
        <begin position="1"/>
        <end position="23"/>
    </location>
</feature>
<dbReference type="InterPro" id="IPR017900">
    <property type="entry name" value="4Fe4S_Fe_S_CS"/>
</dbReference>